<protein>
    <submittedName>
        <fullName evidence="2">DUF3108 domain-containing protein</fullName>
    </submittedName>
</protein>
<accession>A0ABS9HUA7</accession>
<organism evidence="2 3">
    <name type="scientific">Marilutibacter chinensis</name>
    <dbReference type="NCBI Taxonomy" id="2912247"/>
    <lineage>
        <taxon>Bacteria</taxon>
        <taxon>Pseudomonadati</taxon>
        <taxon>Pseudomonadota</taxon>
        <taxon>Gammaproteobacteria</taxon>
        <taxon>Lysobacterales</taxon>
        <taxon>Lysobacteraceae</taxon>
        <taxon>Marilutibacter</taxon>
    </lineage>
</organism>
<dbReference type="Proteomes" id="UP001430796">
    <property type="component" value="Unassembled WGS sequence"/>
</dbReference>
<reference evidence="2" key="1">
    <citation type="submission" date="2022-01" db="EMBL/GenBank/DDBJ databases">
        <title>Lysobacter chinensis sp. nov., a bacterium isolated from cow dung compost.</title>
        <authorList>
            <person name="Liu Y."/>
        </authorList>
    </citation>
    <scope>NUCLEOTIDE SEQUENCE</scope>
    <source>
        <strain evidence="2">TLK-CK17</strain>
    </source>
</reference>
<gene>
    <name evidence="2" type="ORF">L3V18_11805</name>
</gene>
<keyword evidence="1" id="KW-0732">Signal</keyword>
<dbReference type="Pfam" id="PF11306">
    <property type="entry name" value="DUF3108"/>
    <property type="match status" value="1"/>
</dbReference>
<dbReference type="EMBL" id="JAKJPO010000007">
    <property type="protein sequence ID" value="MCF7222466.1"/>
    <property type="molecule type" value="Genomic_DNA"/>
</dbReference>
<proteinExistence type="predicted"/>
<feature type="chain" id="PRO_5046740860" evidence="1">
    <location>
        <begin position="38"/>
        <end position="239"/>
    </location>
</feature>
<dbReference type="InterPro" id="IPR021457">
    <property type="entry name" value="DUF3108"/>
</dbReference>
<feature type="signal peptide" evidence="1">
    <location>
        <begin position="1"/>
        <end position="37"/>
    </location>
</feature>
<evidence type="ECO:0000313" key="3">
    <source>
        <dbReference type="Proteomes" id="UP001430796"/>
    </source>
</evidence>
<evidence type="ECO:0000256" key="1">
    <source>
        <dbReference type="SAM" id="SignalP"/>
    </source>
</evidence>
<keyword evidence="3" id="KW-1185">Reference proteome</keyword>
<evidence type="ECO:0000313" key="2">
    <source>
        <dbReference type="EMBL" id="MCF7222466.1"/>
    </source>
</evidence>
<reference evidence="2" key="2">
    <citation type="submission" date="2022-01" db="EMBL/GenBank/DDBJ databases">
        <authorList>
            <person name="Zhou L.Y."/>
        </authorList>
    </citation>
    <scope>NUCLEOTIDE SEQUENCE</scope>
    <source>
        <strain evidence="2">TLK-CK17</strain>
    </source>
</reference>
<sequence>MKAEMKPAPNPRKRFKPIAAIALTATLAAATLLPAHAIEPFTADYKANFMGMEANGQMTLAREDRGRWRYSLNVRNALADLSQVTVFEVKDGQWRPLSSNDTNKVLVKRSRKSATYDWARGEARWSGDVKPDRAGPIALRPGDMDALLINLAIVRDLAAGRPLNYRMVDDGRIKELEYTTAGQESIDIGGEARTATKVVSDDGRRQTTAWVVEGIPVPARIVQRNKNGDSLELTIQALH</sequence>
<comment type="caution">
    <text evidence="2">The sequence shown here is derived from an EMBL/GenBank/DDBJ whole genome shotgun (WGS) entry which is preliminary data.</text>
</comment>
<name>A0ABS9HUA7_9GAMM</name>